<evidence type="ECO:0000313" key="4">
    <source>
        <dbReference type="Proteomes" id="UP000225277"/>
    </source>
</evidence>
<feature type="region of interest" description="Disordered" evidence="1">
    <location>
        <begin position="43"/>
        <end position="64"/>
    </location>
</feature>
<feature type="transmembrane region" description="Helical" evidence="2">
    <location>
        <begin position="168"/>
        <end position="188"/>
    </location>
</feature>
<evidence type="ECO:0000313" key="3">
    <source>
        <dbReference type="EMBL" id="CZT17566.1"/>
    </source>
</evidence>
<name>A0A2D3V214_9PEZI</name>
<gene>
    <name evidence="3" type="ORF">RCC_03400</name>
</gene>
<feature type="compositionally biased region" description="Basic and acidic residues" evidence="1">
    <location>
        <begin position="364"/>
        <end position="373"/>
    </location>
</feature>
<keyword evidence="4" id="KW-1185">Reference proteome</keyword>
<evidence type="ECO:0000256" key="1">
    <source>
        <dbReference type="SAM" id="MobiDB-lite"/>
    </source>
</evidence>
<keyword evidence="2" id="KW-0472">Membrane</keyword>
<sequence>MNSPLPDASTLEAGILEDERPSRLSRVQGNVRNLLRASIFGSVASSPTTPTHRQLANQEGRTESLHSPIRYEVHRGQVLPSPSNSGMLSVHDETVVADPPAAGLQRLQQMNHQSTLFNTRAVAAINHPDLSDPSMESLTLQKTRSRQQHSRKRAKHRRIARKAACSRALLCVLAAVLLAGLVATYVSIATTASGISTTFHVLFILAILLATIVFAHAALRLCLAARSRSRDVPTFVSVSRHGQRRRQHGPRHLQIHPLPKLTTDARGAFMPPTPIQVHVIADDVLADENVAQPTTGADHSSHLWDKEVDTIPNPPPAYGRWRGSVRADPDLLHWVPSPTSSDREVMPSPTYEEGSPPSYMTRESPARQRELQEARAGIARSVIAEPEMLEVRNGPPLPEVGQAF</sequence>
<dbReference type="AlphaFoldDB" id="A0A2D3V214"/>
<evidence type="ECO:0000256" key="2">
    <source>
        <dbReference type="SAM" id="Phobius"/>
    </source>
</evidence>
<proteinExistence type="predicted"/>
<feature type="compositionally biased region" description="Basic residues" evidence="1">
    <location>
        <begin position="143"/>
        <end position="158"/>
    </location>
</feature>
<feature type="compositionally biased region" description="Polar residues" evidence="1">
    <location>
        <begin position="43"/>
        <end position="59"/>
    </location>
</feature>
<dbReference type="OrthoDB" id="5417811at2759"/>
<keyword evidence="2" id="KW-1133">Transmembrane helix</keyword>
<dbReference type="Proteomes" id="UP000225277">
    <property type="component" value="Unassembled WGS sequence"/>
</dbReference>
<accession>A0A2D3V214</accession>
<feature type="region of interest" description="Disordered" evidence="1">
    <location>
        <begin position="334"/>
        <end position="374"/>
    </location>
</feature>
<keyword evidence="2" id="KW-0812">Transmembrane</keyword>
<dbReference type="EMBL" id="FJUY01000004">
    <property type="protein sequence ID" value="CZT17566.1"/>
    <property type="molecule type" value="Genomic_DNA"/>
</dbReference>
<feature type="region of interest" description="Disordered" evidence="1">
    <location>
        <begin position="133"/>
        <end position="158"/>
    </location>
</feature>
<organism evidence="3 4">
    <name type="scientific">Ramularia collo-cygni</name>
    <dbReference type="NCBI Taxonomy" id="112498"/>
    <lineage>
        <taxon>Eukaryota</taxon>
        <taxon>Fungi</taxon>
        <taxon>Dikarya</taxon>
        <taxon>Ascomycota</taxon>
        <taxon>Pezizomycotina</taxon>
        <taxon>Dothideomycetes</taxon>
        <taxon>Dothideomycetidae</taxon>
        <taxon>Mycosphaerellales</taxon>
        <taxon>Mycosphaerellaceae</taxon>
        <taxon>Ramularia</taxon>
    </lineage>
</organism>
<evidence type="ECO:0008006" key="5">
    <source>
        <dbReference type="Google" id="ProtNLM"/>
    </source>
</evidence>
<protein>
    <recommendedName>
        <fullName evidence="5">Transmembrane protein</fullName>
    </recommendedName>
</protein>
<reference evidence="3 4" key="1">
    <citation type="submission" date="2016-03" db="EMBL/GenBank/DDBJ databases">
        <authorList>
            <person name="Ploux O."/>
        </authorList>
    </citation>
    <scope>NUCLEOTIDE SEQUENCE [LARGE SCALE GENOMIC DNA]</scope>
    <source>
        <strain evidence="3 4">URUG2</strain>
    </source>
</reference>
<dbReference type="RefSeq" id="XP_023624458.1">
    <property type="nucleotide sequence ID" value="XM_023768690.1"/>
</dbReference>
<feature type="transmembrane region" description="Helical" evidence="2">
    <location>
        <begin position="200"/>
        <end position="223"/>
    </location>
</feature>
<dbReference type="GeneID" id="35598605"/>